<accession>G7MRI5</accession>
<evidence type="ECO:0000313" key="3">
    <source>
        <dbReference type="EMBL" id="EHH18158.1"/>
    </source>
</evidence>
<keyword evidence="2" id="KW-1133">Transmembrane helix</keyword>
<proteinExistence type="predicted"/>
<feature type="compositionally biased region" description="Basic and acidic residues" evidence="1">
    <location>
        <begin position="89"/>
        <end position="104"/>
    </location>
</feature>
<feature type="transmembrane region" description="Helical" evidence="2">
    <location>
        <begin position="6"/>
        <end position="27"/>
    </location>
</feature>
<dbReference type="GO" id="GO:0006955">
    <property type="term" value="P:immune response"/>
    <property type="evidence" value="ECO:0007669"/>
    <property type="project" value="InterPro"/>
</dbReference>
<keyword evidence="2" id="KW-0472">Membrane</keyword>
<dbReference type="PANTHER" id="PTHR15452:SF5">
    <property type="entry name" value="LEUKOCYTE-SPECIFIC TRANSCRIPT 1 PROTEIN"/>
    <property type="match status" value="1"/>
</dbReference>
<feature type="region of interest" description="Disordered" evidence="1">
    <location>
        <begin position="63"/>
        <end position="111"/>
    </location>
</feature>
<dbReference type="InterPro" id="IPR007775">
    <property type="entry name" value="Leukocyte-sp_tscrpt_1_LST1"/>
</dbReference>
<feature type="non-terminal residue" evidence="3">
    <location>
        <position position="1"/>
    </location>
</feature>
<evidence type="ECO:0008006" key="4">
    <source>
        <dbReference type="Google" id="ProtNLM"/>
    </source>
</evidence>
<reference evidence="3" key="1">
    <citation type="journal article" date="2011" name="Nat. Biotechnol.">
        <title>Genome sequencing and comparison of two nonhuman primate animal models, the cynomolgus and Chinese rhesus macaques.</title>
        <authorList>
            <person name="Yan G."/>
            <person name="Zhang G."/>
            <person name="Fang X."/>
            <person name="Zhang Y."/>
            <person name="Li C."/>
            <person name="Ling F."/>
            <person name="Cooper D.N."/>
            <person name="Li Q."/>
            <person name="Li Y."/>
            <person name="van Gool A.J."/>
            <person name="Du H."/>
            <person name="Chen J."/>
            <person name="Chen R."/>
            <person name="Zhang P."/>
            <person name="Huang Z."/>
            <person name="Thompson J.R."/>
            <person name="Meng Y."/>
            <person name="Bai Y."/>
            <person name="Wang J."/>
            <person name="Zhuo M."/>
            <person name="Wang T."/>
            <person name="Huang Y."/>
            <person name="Wei L."/>
            <person name="Li J."/>
            <person name="Wang Z."/>
            <person name="Hu H."/>
            <person name="Yang P."/>
            <person name="Le L."/>
            <person name="Stenson P.D."/>
            <person name="Li B."/>
            <person name="Liu X."/>
            <person name="Ball E.V."/>
            <person name="An N."/>
            <person name="Huang Q."/>
            <person name="Zhang Y."/>
            <person name="Fan W."/>
            <person name="Zhang X."/>
            <person name="Li Y."/>
            <person name="Wang W."/>
            <person name="Katze M.G."/>
            <person name="Su B."/>
            <person name="Nielsen R."/>
            <person name="Yang H."/>
            <person name="Wang J."/>
            <person name="Wang X."/>
            <person name="Wang J."/>
        </authorList>
    </citation>
    <scope>NUCLEOTIDE SEQUENCE [LARGE SCALE GENOMIC DNA]</scope>
    <source>
        <strain evidence="3">CR-5</strain>
    </source>
</reference>
<dbReference type="GO" id="GO:0000902">
    <property type="term" value="P:cell morphogenesis"/>
    <property type="evidence" value="ECO:0007669"/>
    <property type="project" value="InterPro"/>
</dbReference>
<dbReference type="AlphaFoldDB" id="G7MRI5"/>
<dbReference type="GO" id="GO:0016020">
    <property type="term" value="C:membrane"/>
    <property type="evidence" value="ECO:0007669"/>
    <property type="project" value="InterPro"/>
</dbReference>
<organism evidence="3">
    <name type="scientific">Macaca mulatta</name>
    <name type="common">Rhesus macaque</name>
    <dbReference type="NCBI Taxonomy" id="9544"/>
    <lineage>
        <taxon>Eukaryota</taxon>
        <taxon>Metazoa</taxon>
        <taxon>Chordata</taxon>
        <taxon>Craniata</taxon>
        <taxon>Vertebrata</taxon>
        <taxon>Euteleostomi</taxon>
        <taxon>Mammalia</taxon>
        <taxon>Eutheria</taxon>
        <taxon>Euarchontoglires</taxon>
        <taxon>Primates</taxon>
        <taxon>Haplorrhini</taxon>
        <taxon>Catarrhini</taxon>
        <taxon>Cercopithecidae</taxon>
        <taxon>Cercopithecinae</taxon>
        <taxon>Macaca</taxon>
    </lineage>
</organism>
<dbReference type="Pfam" id="PF05083">
    <property type="entry name" value="LST1"/>
    <property type="match status" value="1"/>
</dbReference>
<evidence type="ECO:0000256" key="2">
    <source>
        <dbReference type="SAM" id="Phobius"/>
    </source>
</evidence>
<dbReference type="PANTHER" id="PTHR15452">
    <property type="entry name" value="LEUKOCYTE-SPECIFIC TRANSCRIPT 1 PROTEIN"/>
    <property type="match status" value="1"/>
</dbReference>
<sequence>IYIYGGLGLGGLLLLAVVLLSTCLYRLHRRVKRLERSWSKGPQSRRSTMHLCRGCQCPAVKDLTSGTETREAPRRIPELTMPALLRTNPPEHPRHLPQPRRVDRVPLWSTQ</sequence>
<feature type="compositionally biased region" description="Basic and acidic residues" evidence="1">
    <location>
        <begin position="68"/>
        <end position="77"/>
    </location>
</feature>
<dbReference type="EMBL" id="CM001256">
    <property type="protein sequence ID" value="EHH18158.1"/>
    <property type="molecule type" value="Genomic_DNA"/>
</dbReference>
<gene>
    <name evidence="3" type="ORF">EGK_14707</name>
</gene>
<feature type="non-terminal residue" evidence="3">
    <location>
        <position position="111"/>
    </location>
</feature>
<dbReference type="Proteomes" id="UP000013456">
    <property type="component" value="Chromosome 4"/>
</dbReference>
<name>G7MRI5_MACMU</name>
<protein>
    <recommendedName>
        <fullName evidence="4">Leukocyte specific transcript 1</fullName>
    </recommendedName>
</protein>
<keyword evidence="2" id="KW-0812">Transmembrane</keyword>
<evidence type="ECO:0000256" key="1">
    <source>
        <dbReference type="SAM" id="MobiDB-lite"/>
    </source>
</evidence>